<dbReference type="InParanoid" id="A0A078AW10"/>
<sequence length="863" mass="98809">MIICQDEPRNINELEIQLLQEKVDLLKQKLNLLEELQAAQRVHQEEEYFEYDPITLDYMYKISLNTWTTFREAFQARYNYYLNQISHGGTHQKAIQKQIDLHQNTQIQTSQTAMNEKEIVSFGDEEVRVFDFIQTKSIKYHNAKTNVNQLLIFGLSNGDVVIRNPIGQELLRMDTGLGAEIIDIGSPQTVDEAYFAVMNKKGILKVFNYTIIETSQSFYKYAREKYGLKSKGDSRSEDELKETTPGKKMFADGFPLKFSQPLQNLSFGQPRISQVILVYNVQSVLYKNMKLKTRFSSESNEVTYITKNSNNLMIASNYRSQLFQSISENNSISFVKVFESKLAPNHCDSGTANLKRIASDNQHLGILYGLSFDNEIFIFDQKQHGNKQDTIECKIVGKLEPFASLKDKVNLTMTTLKGGLLFQDNLGNIFYLNTTDIQNIMIAPQIVQFEPSYLKHQNDFSIPIELLDAKEIRNVFSISVIGNLVMMRVPAEKNNKIILLEYASSAQSSSGGGIWDNVNFKFPAIFILILIAVGYMMWSKQQSVRGKTGKAFGLGGGGLSSKAKSSKTSFKRKKLVKSVHKINFINSKSMALKQAKKNDYFQDMRNIDEHTMEEDIELHEYKQKKAQKKKQEVVVTQSYNEVYQQSNEFSRQNEEDIQIIDTQIEEDDQTTETMQSDRIEKMAGSTLQKLKDKLKAAFIKEQEQKTQNTEEIQDSRRLQNKKRDFIDDCKLNFDNNLYPSKLGKMYCFWYNSKYQPRIVLGPDWAYTLIELIIVNSLAGAFIMTIDRIAHEWLFSIGLATLMTQNFTFLLTSLANPDHNYIAPLVSLFIKKTEKASTVSSVIIALKSQIIIARGAVNAQEGIT</sequence>
<accession>A0A078AW10</accession>
<feature type="coiled-coil region" evidence="1">
    <location>
        <begin position="9"/>
        <end position="46"/>
    </location>
</feature>
<dbReference type="InterPro" id="IPR036322">
    <property type="entry name" value="WD40_repeat_dom_sf"/>
</dbReference>
<keyword evidence="1" id="KW-0175">Coiled coil</keyword>
<keyword evidence="2" id="KW-0472">Membrane</keyword>
<keyword evidence="2" id="KW-1133">Transmembrane helix</keyword>
<gene>
    <name evidence="3" type="primary">Contig11598.g12417</name>
    <name evidence="3" type="ORF">STYLEM_15747</name>
</gene>
<evidence type="ECO:0000256" key="1">
    <source>
        <dbReference type="SAM" id="Coils"/>
    </source>
</evidence>
<feature type="transmembrane region" description="Helical" evidence="2">
    <location>
        <begin position="764"/>
        <end position="785"/>
    </location>
</feature>
<feature type="transmembrane region" description="Helical" evidence="2">
    <location>
        <begin position="791"/>
        <end position="810"/>
    </location>
</feature>
<dbReference type="EMBL" id="CCKQ01014852">
    <property type="protein sequence ID" value="CDW86650.1"/>
    <property type="molecule type" value="Genomic_DNA"/>
</dbReference>
<keyword evidence="2" id="KW-0812">Transmembrane</keyword>
<dbReference type="Proteomes" id="UP000039865">
    <property type="component" value="Unassembled WGS sequence"/>
</dbReference>
<evidence type="ECO:0000256" key="2">
    <source>
        <dbReference type="SAM" id="Phobius"/>
    </source>
</evidence>
<evidence type="ECO:0000313" key="4">
    <source>
        <dbReference type="Proteomes" id="UP000039865"/>
    </source>
</evidence>
<proteinExistence type="predicted"/>
<organism evidence="3 4">
    <name type="scientific">Stylonychia lemnae</name>
    <name type="common">Ciliate</name>
    <dbReference type="NCBI Taxonomy" id="5949"/>
    <lineage>
        <taxon>Eukaryota</taxon>
        <taxon>Sar</taxon>
        <taxon>Alveolata</taxon>
        <taxon>Ciliophora</taxon>
        <taxon>Intramacronucleata</taxon>
        <taxon>Spirotrichea</taxon>
        <taxon>Stichotrichia</taxon>
        <taxon>Sporadotrichida</taxon>
        <taxon>Oxytrichidae</taxon>
        <taxon>Stylonychinae</taxon>
        <taxon>Stylonychia</taxon>
    </lineage>
</organism>
<name>A0A078AW10_STYLE</name>
<evidence type="ECO:0000313" key="3">
    <source>
        <dbReference type="EMBL" id="CDW86650.1"/>
    </source>
</evidence>
<reference evidence="3 4" key="1">
    <citation type="submission" date="2014-06" db="EMBL/GenBank/DDBJ databases">
        <authorList>
            <person name="Swart Estienne"/>
        </authorList>
    </citation>
    <scope>NUCLEOTIDE SEQUENCE [LARGE SCALE GENOMIC DNA]</scope>
    <source>
        <strain evidence="3 4">130c</strain>
    </source>
</reference>
<dbReference type="SUPFAM" id="SSF50978">
    <property type="entry name" value="WD40 repeat-like"/>
    <property type="match status" value="1"/>
</dbReference>
<keyword evidence="4" id="KW-1185">Reference proteome</keyword>
<protein>
    <submittedName>
        <fullName evidence="3">Uncharacterized protein</fullName>
    </submittedName>
</protein>
<dbReference type="AlphaFoldDB" id="A0A078AW10"/>